<feature type="domain" description="Peptidase S1" evidence="4">
    <location>
        <begin position="26"/>
        <end position="299"/>
    </location>
</feature>
<dbReference type="InterPro" id="IPR051333">
    <property type="entry name" value="CLIP_Serine_Protease"/>
</dbReference>
<dbReference type="Gene3D" id="2.40.10.10">
    <property type="entry name" value="Trypsin-like serine proteases"/>
    <property type="match status" value="2"/>
</dbReference>
<dbReference type="SUPFAM" id="SSF57424">
    <property type="entry name" value="LDL receptor-like module"/>
    <property type="match status" value="1"/>
</dbReference>
<dbReference type="SMART" id="SM00020">
    <property type="entry name" value="Tryp_SPc"/>
    <property type="match status" value="2"/>
</dbReference>
<reference evidence="5" key="1">
    <citation type="journal article" date="2014" name="PLoS ONE">
        <title>Transcriptome-Based Identification of ABC Transporters in the Western Tarnished Plant Bug Lygus hesperus.</title>
        <authorList>
            <person name="Hull J.J."/>
            <person name="Chaney K."/>
            <person name="Geib S.M."/>
            <person name="Fabrick J.A."/>
            <person name="Brent C.S."/>
            <person name="Walsh D."/>
            <person name="Lavine L.C."/>
        </authorList>
    </citation>
    <scope>NUCLEOTIDE SEQUENCE</scope>
</reference>
<feature type="chain" id="PRO_5007389662" evidence="3">
    <location>
        <begin position="19"/>
        <end position="770"/>
    </location>
</feature>
<dbReference type="InterPro" id="IPR001254">
    <property type="entry name" value="Trypsin_dom"/>
</dbReference>
<dbReference type="InterPro" id="IPR002172">
    <property type="entry name" value="LDrepeatLR_classA_rpt"/>
</dbReference>
<dbReference type="PROSITE" id="PS50068">
    <property type="entry name" value="LDLRA_2"/>
    <property type="match status" value="1"/>
</dbReference>
<evidence type="ECO:0000256" key="2">
    <source>
        <dbReference type="PROSITE-ProRule" id="PRU00124"/>
    </source>
</evidence>
<dbReference type="PROSITE" id="PS00134">
    <property type="entry name" value="TRYPSIN_HIS"/>
    <property type="match status" value="1"/>
</dbReference>
<dbReference type="PROSITE" id="PS50240">
    <property type="entry name" value="TRYPSIN_DOM"/>
    <property type="match status" value="2"/>
</dbReference>
<evidence type="ECO:0000256" key="3">
    <source>
        <dbReference type="SAM" id="SignalP"/>
    </source>
</evidence>
<dbReference type="PANTHER" id="PTHR24260">
    <property type="match status" value="1"/>
</dbReference>
<keyword evidence="3" id="KW-0732">Signal</keyword>
<evidence type="ECO:0000313" key="5">
    <source>
        <dbReference type="EMBL" id="JAG29221.1"/>
    </source>
</evidence>
<dbReference type="GO" id="GO:0006508">
    <property type="term" value="P:proteolysis"/>
    <property type="evidence" value="ECO:0007669"/>
    <property type="project" value="InterPro"/>
</dbReference>
<organism evidence="5">
    <name type="scientific">Lygus hesperus</name>
    <name type="common">Western plant bug</name>
    <dbReference type="NCBI Taxonomy" id="30085"/>
    <lineage>
        <taxon>Eukaryota</taxon>
        <taxon>Metazoa</taxon>
        <taxon>Ecdysozoa</taxon>
        <taxon>Arthropoda</taxon>
        <taxon>Hexapoda</taxon>
        <taxon>Insecta</taxon>
        <taxon>Pterygota</taxon>
        <taxon>Neoptera</taxon>
        <taxon>Paraneoptera</taxon>
        <taxon>Hemiptera</taxon>
        <taxon>Heteroptera</taxon>
        <taxon>Panheteroptera</taxon>
        <taxon>Cimicomorpha</taxon>
        <taxon>Miridae</taxon>
        <taxon>Mirini</taxon>
        <taxon>Lygus</taxon>
    </lineage>
</organism>
<evidence type="ECO:0000313" key="6">
    <source>
        <dbReference type="EMBL" id="JAG29223.1"/>
    </source>
</evidence>
<dbReference type="GO" id="GO:0004252">
    <property type="term" value="F:serine-type endopeptidase activity"/>
    <property type="evidence" value="ECO:0007669"/>
    <property type="project" value="InterPro"/>
</dbReference>
<dbReference type="SMART" id="SM00192">
    <property type="entry name" value="LDLa"/>
    <property type="match status" value="1"/>
</dbReference>
<comment type="caution">
    <text evidence="2">Lacks conserved residue(s) required for the propagation of feature annotation.</text>
</comment>
<dbReference type="InterPro" id="IPR036055">
    <property type="entry name" value="LDL_receptor-like_sf"/>
</dbReference>
<dbReference type="EMBL" id="GBHO01014383">
    <property type="protein sequence ID" value="JAG29221.1"/>
    <property type="molecule type" value="Transcribed_RNA"/>
</dbReference>
<evidence type="ECO:0000256" key="1">
    <source>
        <dbReference type="ARBA" id="ARBA00023157"/>
    </source>
</evidence>
<dbReference type="InterPro" id="IPR023415">
    <property type="entry name" value="LDLR_class-A_CS"/>
</dbReference>
<feature type="disulfide bond" evidence="2">
    <location>
        <begin position="313"/>
        <end position="331"/>
    </location>
</feature>
<dbReference type="AlphaFoldDB" id="A0A0A9YC64"/>
<dbReference type="SUPFAM" id="SSF50494">
    <property type="entry name" value="Trypsin-like serine proteases"/>
    <property type="match status" value="2"/>
</dbReference>
<dbReference type="CDD" id="cd00112">
    <property type="entry name" value="LDLa"/>
    <property type="match status" value="1"/>
</dbReference>
<dbReference type="InterPro" id="IPR018114">
    <property type="entry name" value="TRYPSIN_HIS"/>
</dbReference>
<keyword evidence="1 2" id="KW-1015">Disulfide bond</keyword>
<dbReference type="Pfam" id="PF00089">
    <property type="entry name" value="Trypsin"/>
    <property type="match status" value="2"/>
</dbReference>
<protein>
    <submittedName>
        <fullName evidence="5">Limulus clotting factor C</fullName>
    </submittedName>
</protein>
<name>A0A0A9YC64_LYGHE</name>
<dbReference type="PANTHER" id="PTHR24260:SF136">
    <property type="entry name" value="GH08193P-RELATED"/>
    <property type="match status" value="1"/>
</dbReference>
<dbReference type="PROSITE" id="PS01209">
    <property type="entry name" value="LDLRA_1"/>
    <property type="match status" value="1"/>
</dbReference>
<evidence type="ECO:0000259" key="4">
    <source>
        <dbReference type="PROSITE" id="PS50240"/>
    </source>
</evidence>
<sequence length="770" mass="85630">MALEPFLILMSLFLPYSAEQGLTTGIEGYSEGCGRATSRAVKSPPYSAASPLGSSPWNTVIYRLQDTTNEWKFSCCGNIIAPNVVLTAASCVFVEQVREFVNASYVRVIAAKTHTSLDRTDENSQQRDVKKIYSPKLFRGEIEGFSNNLAILYVEVPFSLNDFVTPVCVDWTDGISKKQNLEQSSSENVVEVAGFGLGSSWDKQGGELQEGSFVVQKNKECRADSRKPNIAKLRRYISYDKFCILTPLGTKKSDFGSGLVVQVGNRYFLQGVMSSFVVETFSLATNLTYHKVWLRDVMNQIEAESKCKDGFLCSNYACIPKSKKCDRVLDCEDGSDEIEEMCRYKVPVIKNLDNQKGCTLPIQLGGASYRLDNCAYGPSCTRLAGTMVEDGQTVQINCGRGTMPSEKGPGYACLNGKWFQEIPKCIRMCAPREKRGVSVKCDYNRGAVNCSEYMKQGTEAVATCKRLHKLKDPFKTTDRSKCLSGGKWSADLPVCLPECGVPNRIDDVTPTISYGKNATYGRYPWHTALYRKNATSQLWEQICSGTILFPTNIILTAAHCVHDDNHNLVNIENFMVAGGKVVRDITYLELYQQVSRVKEVIVPEDYEGFSTQYEYDIALIDVVTPFSITDFVLPCCVDYESTTSVLPTNDATVVGWGYTEKRLYAGVSGTPSQTLLEAHLPLISNRECKNKDENFKPFVTFDKFCGLYRNSSGPQPGDSGGGVIVRNGDLYYVIGVISIKPTYSNEFGAFTSVGTHQSWIRDAIHTHMRW</sequence>
<dbReference type="EMBL" id="GBHO01014381">
    <property type="protein sequence ID" value="JAG29223.1"/>
    <property type="molecule type" value="Transcribed_RNA"/>
</dbReference>
<proteinExistence type="predicted"/>
<reference evidence="5" key="2">
    <citation type="submission" date="2014-07" db="EMBL/GenBank/DDBJ databases">
        <authorList>
            <person name="Hull J."/>
        </authorList>
    </citation>
    <scope>NUCLEOTIDE SEQUENCE</scope>
</reference>
<dbReference type="Pfam" id="PF00057">
    <property type="entry name" value="Ldl_recept_a"/>
    <property type="match status" value="1"/>
</dbReference>
<feature type="domain" description="Peptidase S1" evidence="4">
    <location>
        <begin position="512"/>
        <end position="765"/>
    </location>
</feature>
<gene>
    <name evidence="5" type="primary">LFC_10</name>
    <name evidence="6" type="synonym">LFC_9</name>
    <name evidence="5" type="ORF">CM83_50978</name>
    <name evidence="6" type="ORF">CM83_50980</name>
</gene>
<dbReference type="InterPro" id="IPR043504">
    <property type="entry name" value="Peptidase_S1_PA_chymotrypsin"/>
</dbReference>
<dbReference type="InterPro" id="IPR009003">
    <property type="entry name" value="Peptidase_S1_PA"/>
</dbReference>
<feature type="signal peptide" evidence="3">
    <location>
        <begin position="1"/>
        <end position="18"/>
    </location>
</feature>
<dbReference type="CDD" id="cd00190">
    <property type="entry name" value="Tryp_SPc"/>
    <property type="match status" value="1"/>
</dbReference>
<accession>A0A0A9YC64</accession>
<dbReference type="Gene3D" id="4.10.400.10">
    <property type="entry name" value="Low-density Lipoprotein Receptor"/>
    <property type="match status" value="1"/>
</dbReference>